<evidence type="ECO:0000256" key="1">
    <source>
        <dbReference type="SAM" id="Phobius"/>
    </source>
</evidence>
<accession>A0A1V3X904</accession>
<evidence type="ECO:0000313" key="2">
    <source>
        <dbReference type="EMBL" id="OOK75685.1"/>
    </source>
</evidence>
<evidence type="ECO:0000313" key="3">
    <source>
        <dbReference type="Proteomes" id="UP000189229"/>
    </source>
</evidence>
<dbReference type="AlphaFoldDB" id="A0A1V3X904"/>
<keyword evidence="1" id="KW-1133">Transmembrane helix</keyword>
<proteinExistence type="predicted"/>
<gene>
    <name evidence="2" type="ORF">BZL30_3516</name>
</gene>
<reference evidence="2 3" key="1">
    <citation type="submission" date="2017-02" db="EMBL/GenBank/DDBJ databases">
        <title>Complete genome sequences of Mycobacterium kansasii strains isolated from rhesus macaques.</title>
        <authorList>
            <person name="Panda A."/>
            <person name="Nagaraj S."/>
            <person name="Zhao X."/>
            <person name="Tettelin H."/>
            <person name="Detolla L.J."/>
        </authorList>
    </citation>
    <scope>NUCLEOTIDE SEQUENCE [LARGE SCALE GENOMIC DNA]</scope>
    <source>
        <strain evidence="2 3">11-3813</strain>
    </source>
</reference>
<comment type="caution">
    <text evidence="2">The sequence shown here is derived from an EMBL/GenBank/DDBJ whole genome shotgun (WGS) entry which is preliminary data.</text>
</comment>
<protein>
    <submittedName>
        <fullName evidence="2">Uncharacterized protein</fullName>
    </submittedName>
</protein>
<dbReference type="Proteomes" id="UP000189229">
    <property type="component" value="Unassembled WGS sequence"/>
</dbReference>
<dbReference type="EMBL" id="MVBM01000003">
    <property type="protein sequence ID" value="OOK75685.1"/>
    <property type="molecule type" value="Genomic_DNA"/>
</dbReference>
<keyword evidence="1" id="KW-0472">Membrane</keyword>
<name>A0A1V3X904_MYCKA</name>
<feature type="transmembrane region" description="Helical" evidence="1">
    <location>
        <begin position="35"/>
        <end position="54"/>
    </location>
</feature>
<organism evidence="2 3">
    <name type="scientific">Mycobacterium kansasii</name>
    <dbReference type="NCBI Taxonomy" id="1768"/>
    <lineage>
        <taxon>Bacteria</taxon>
        <taxon>Bacillati</taxon>
        <taxon>Actinomycetota</taxon>
        <taxon>Actinomycetes</taxon>
        <taxon>Mycobacteriales</taxon>
        <taxon>Mycobacteriaceae</taxon>
        <taxon>Mycobacterium</taxon>
    </lineage>
</organism>
<sequence length="59" mass="6552">MPRRRWNARRTRFLGAGPVMPAPGITRRRRPWRGMVLALTAIVLVAAVGTYLTAPRPAA</sequence>
<keyword evidence="1" id="KW-0812">Transmembrane</keyword>